<dbReference type="PROSITE" id="PS00467">
    <property type="entry name" value="RIBOSOMAL_L2"/>
    <property type="match status" value="1"/>
</dbReference>
<evidence type="ECO:0000259" key="8">
    <source>
        <dbReference type="SMART" id="SM01383"/>
    </source>
</evidence>
<dbReference type="GO" id="GO:0015934">
    <property type="term" value="C:large ribosomal subunit"/>
    <property type="evidence" value="ECO:0007669"/>
    <property type="project" value="InterPro"/>
</dbReference>
<dbReference type="SUPFAM" id="SSF50249">
    <property type="entry name" value="Nucleic acid-binding proteins"/>
    <property type="match status" value="1"/>
</dbReference>
<evidence type="ECO:0000256" key="4">
    <source>
        <dbReference type="ARBA" id="ARBA00035242"/>
    </source>
</evidence>
<feature type="compositionally biased region" description="Basic residues" evidence="6">
    <location>
        <begin position="259"/>
        <end position="282"/>
    </location>
</feature>
<dbReference type="PANTHER" id="PTHR13691">
    <property type="entry name" value="RIBOSOMAL PROTEIN L2"/>
    <property type="match status" value="1"/>
</dbReference>
<dbReference type="SMART" id="SM01383">
    <property type="entry name" value="Ribosomal_L2"/>
    <property type="match status" value="1"/>
</dbReference>
<organism evidence="9 10">
    <name type="scientific">Candidatus Vogelbacteria bacterium RIFOXYD1_FULL_51_18</name>
    <dbReference type="NCBI Taxonomy" id="1802440"/>
    <lineage>
        <taxon>Bacteria</taxon>
        <taxon>Candidatus Vogeliibacteriota</taxon>
    </lineage>
</organism>
<protein>
    <recommendedName>
        <fullName evidence="4 5">Large ribosomal subunit protein uL2</fullName>
    </recommendedName>
</protein>
<dbReference type="PANTHER" id="PTHR13691:SF5">
    <property type="entry name" value="LARGE RIBOSOMAL SUBUNIT PROTEIN UL2M"/>
    <property type="match status" value="1"/>
</dbReference>
<dbReference type="InterPro" id="IPR022671">
    <property type="entry name" value="Ribosomal_uL2_CS"/>
</dbReference>
<dbReference type="FunFam" id="4.10.950.10:FF:000001">
    <property type="entry name" value="50S ribosomal protein L2"/>
    <property type="match status" value="1"/>
</dbReference>
<feature type="region of interest" description="Disordered" evidence="6">
    <location>
        <begin position="222"/>
        <end position="282"/>
    </location>
</feature>
<dbReference type="InterPro" id="IPR022669">
    <property type="entry name" value="Ribosomal_uL2_C"/>
</dbReference>
<keyword evidence="3 5" id="KW-0687">Ribonucleoprotein</keyword>
<dbReference type="HAMAP" id="MF_01320_B">
    <property type="entry name" value="Ribosomal_uL2_B"/>
    <property type="match status" value="1"/>
</dbReference>
<evidence type="ECO:0000259" key="7">
    <source>
        <dbReference type="SMART" id="SM01382"/>
    </source>
</evidence>
<evidence type="ECO:0000256" key="1">
    <source>
        <dbReference type="ARBA" id="ARBA00005636"/>
    </source>
</evidence>
<dbReference type="InterPro" id="IPR012340">
    <property type="entry name" value="NA-bd_OB-fold"/>
</dbReference>
<dbReference type="Gene3D" id="4.10.950.10">
    <property type="entry name" value="Ribosomal protein L2, domain 3"/>
    <property type="match status" value="1"/>
</dbReference>
<dbReference type="Proteomes" id="UP000177090">
    <property type="component" value="Unassembled WGS sequence"/>
</dbReference>
<dbReference type="SUPFAM" id="SSF50104">
    <property type="entry name" value="Translation proteins SH3-like domain"/>
    <property type="match status" value="1"/>
</dbReference>
<dbReference type="STRING" id="1802440.A2569_00690"/>
<reference evidence="9 10" key="1">
    <citation type="journal article" date="2016" name="Nat. Commun.">
        <title>Thousands of microbial genomes shed light on interconnected biogeochemical processes in an aquifer system.</title>
        <authorList>
            <person name="Anantharaman K."/>
            <person name="Brown C.T."/>
            <person name="Hug L.A."/>
            <person name="Sharon I."/>
            <person name="Castelle C.J."/>
            <person name="Probst A.J."/>
            <person name="Thomas B.C."/>
            <person name="Singh A."/>
            <person name="Wilkins M.J."/>
            <person name="Karaoz U."/>
            <person name="Brodie E.L."/>
            <person name="Williams K.H."/>
            <person name="Hubbard S.S."/>
            <person name="Banfield J.F."/>
        </authorList>
    </citation>
    <scope>NUCLEOTIDE SEQUENCE [LARGE SCALE GENOMIC DNA]</scope>
</reference>
<dbReference type="PIRSF" id="PIRSF002158">
    <property type="entry name" value="Ribosomal_L2"/>
    <property type="match status" value="1"/>
</dbReference>
<comment type="function">
    <text evidence="5">One of the primary rRNA binding proteins. Required for association of the 30S and 50S subunits to form the 70S ribosome, for tRNA binding and peptide bond formation. It has been suggested to have peptidyltransferase activity; this is somewhat controversial. Makes several contacts with the 16S rRNA in the 70S ribosome.</text>
</comment>
<evidence type="ECO:0000256" key="2">
    <source>
        <dbReference type="ARBA" id="ARBA00022980"/>
    </source>
</evidence>
<name>A0A1G2QLP5_9BACT</name>
<feature type="domain" description="Large ribosomal subunit protein uL2 RNA-binding" evidence="8">
    <location>
        <begin position="43"/>
        <end position="119"/>
    </location>
</feature>
<evidence type="ECO:0000256" key="6">
    <source>
        <dbReference type="SAM" id="MobiDB-lite"/>
    </source>
</evidence>
<evidence type="ECO:0000313" key="10">
    <source>
        <dbReference type="Proteomes" id="UP000177090"/>
    </source>
</evidence>
<keyword evidence="5" id="KW-0694">RNA-binding</keyword>
<feature type="domain" description="Large ribosomal subunit protein uL2 C-terminal" evidence="7">
    <location>
        <begin position="125"/>
        <end position="254"/>
    </location>
</feature>
<comment type="similarity">
    <text evidence="1 5">Belongs to the universal ribosomal protein uL2 family.</text>
</comment>
<dbReference type="GO" id="GO:0002181">
    <property type="term" value="P:cytoplasmic translation"/>
    <property type="evidence" value="ECO:0007669"/>
    <property type="project" value="TreeGrafter"/>
</dbReference>
<dbReference type="AlphaFoldDB" id="A0A1G2QLP5"/>
<dbReference type="Pfam" id="PF00181">
    <property type="entry name" value="Ribosomal_L2_N"/>
    <property type="match status" value="1"/>
</dbReference>
<dbReference type="GO" id="GO:0016740">
    <property type="term" value="F:transferase activity"/>
    <property type="evidence" value="ECO:0007669"/>
    <property type="project" value="InterPro"/>
</dbReference>
<dbReference type="Gene3D" id="2.30.30.30">
    <property type="match status" value="1"/>
</dbReference>
<dbReference type="NCBIfam" id="TIGR01171">
    <property type="entry name" value="rplB_bact"/>
    <property type="match status" value="1"/>
</dbReference>
<dbReference type="Gene3D" id="2.40.50.140">
    <property type="entry name" value="Nucleic acid-binding proteins"/>
    <property type="match status" value="1"/>
</dbReference>
<comment type="caution">
    <text evidence="9">The sequence shown here is derived from an EMBL/GenBank/DDBJ whole genome shotgun (WGS) entry which is preliminary data.</text>
</comment>
<dbReference type="InterPro" id="IPR014722">
    <property type="entry name" value="Rib_uL2_dom2"/>
</dbReference>
<dbReference type="InterPro" id="IPR014726">
    <property type="entry name" value="Ribosomal_uL2_dom3"/>
</dbReference>
<dbReference type="InterPro" id="IPR008991">
    <property type="entry name" value="Translation_prot_SH3-like_sf"/>
</dbReference>
<sequence>MIMKSYHPTTPSRRHMTTITYKGVLTRGEPHKALTRGGKRHVGRNADGRITVRHKGAGHKRLYRELDFMYNKYDMPATLESVEYDPNRSGFIGVALYRDGERRYVLVPQSMKAGDTFTVSEKAELTVGNRVPLKRVPAGTFIYNIELKPKGGAKLVRSAGSFAEVLGIHAGSVNVKLPSSEVRRISENAWASVGAVSNEEYKLVNIGKAGRSRWMGIRPTVRGSAMNPVDHPYGGGEGRQGRGTRRAKSAWGKPTGKGQKTRRPKKYSNVHIVSRRKVGKRS</sequence>
<gene>
    <name evidence="5" type="primary">rplB</name>
    <name evidence="9" type="ORF">A2569_00690</name>
</gene>
<proteinExistence type="inferred from homology"/>
<dbReference type="Pfam" id="PF03947">
    <property type="entry name" value="Ribosomal_L2_C"/>
    <property type="match status" value="1"/>
</dbReference>
<dbReference type="InterPro" id="IPR005880">
    <property type="entry name" value="Ribosomal_uL2_bac/org-type"/>
</dbReference>
<dbReference type="GO" id="GO:0019843">
    <property type="term" value="F:rRNA binding"/>
    <property type="evidence" value="ECO:0007669"/>
    <property type="project" value="UniProtKB-UniRule"/>
</dbReference>
<evidence type="ECO:0000256" key="3">
    <source>
        <dbReference type="ARBA" id="ARBA00023274"/>
    </source>
</evidence>
<keyword evidence="2 5" id="KW-0689">Ribosomal protein</keyword>
<accession>A0A1G2QLP5</accession>
<keyword evidence="5" id="KW-0699">rRNA-binding</keyword>
<dbReference type="InterPro" id="IPR002171">
    <property type="entry name" value="Ribosomal_uL2"/>
</dbReference>
<dbReference type="GO" id="GO:0003735">
    <property type="term" value="F:structural constituent of ribosome"/>
    <property type="evidence" value="ECO:0007669"/>
    <property type="project" value="InterPro"/>
</dbReference>
<dbReference type="SMART" id="SM01382">
    <property type="entry name" value="Ribosomal_L2_C"/>
    <property type="match status" value="1"/>
</dbReference>
<evidence type="ECO:0000256" key="5">
    <source>
        <dbReference type="HAMAP-Rule" id="MF_01320"/>
    </source>
</evidence>
<comment type="subunit">
    <text evidence="5">Part of the 50S ribosomal subunit. Forms a bridge to the 30S subunit in the 70S ribosome.</text>
</comment>
<dbReference type="InterPro" id="IPR022666">
    <property type="entry name" value="Ribosomal_uL2_RNA-bd_dom"/>
</dbReference>
<evidence type="ECO:0000313" key="9">
    <source>
        <dbReference type="EMBL" id="OHA61353.1"/>
    </source>
</evidence>
<dbReference type="EMBL" id="MHTL01000002">
    <property type="protein sequence ID" value="OHA61353.1"/>
    <property type="molecule type" value="Genomic_DNA"/>
</dbReference>